<feature type="compositionally biased region" description="Low complexity" evidence="1">
    <location>
        <begin position="193"/>
        <end position="204"/>
    </location>
</feature>
<dbReference type="Proteomes" id="UP000245884">
    <property type="component" value="Unassembled WGS sequence"/>
</dbReference>
<dbReference type="GeneID" id="37027189"/>
<feature type="region of interest" description="Disordered" evidence="1">
    <location>
        <begin position="315"/>
        <end position="344"/>
    </location>
</feature>
<accession>A0A316UW85</accession>
<feature type="compositionally biased region" description="Gly residues" evidence="1">
    <location>
        <begin position="600"/>
        <end position="617"/>
    </location>
</feature>
<dbReference type="RefSeq" id="XP_025363876.1">
    <property type="nucleotide sequence ID" value="XM_025505366.1"/>
</dbReference>
<feature type="compositionally biased region" description="Low complexity" evidence="1">
    <location>
        <begin position="1"/>
        <end position="10"/>
    </location>
</feature>
<feature type="region of interest" description="Disordered" evidence="1">
    <location>
        <begin position="1"/>
        <end position="28"/>
    </location>
</feature>
<evidence type="ECO:0000313" key="2">
    <source>
        <dbReference type="EMBL" id="PWN29264.1"/>
    </source>
</evidence>
<reference evidence="2 3" key="1">
    <citation type="journal article" date="2018" name="Mol. Biol. Evol.">
        <title>Broad Genomic Sampling Reveals a Smut Pathogenic Ancestry of the Fungal Clade Ustilaginomycotina.</title>
        <authorList>
            <person name="Kijpornyongpan T."/>
            <person name="Mondo S.J."/>
            <person name="Barry K."/>
            <person name="Sandor L."/>
            <person name="Lee J."/>
            <person name="Lipzen A."/>
            <person name="Pangilinan J."/>
            <person name="LaButti K."/>
            <person name="Hainaut M."/>
            <person name="Henrissat B."/>
            <person name="Grigoriev I.V."/>
            <person name="Spatafora J.W."/>
            <person name="Aime M.C."/>
        </authorList>
    </citation>
    <scope>NUCLEOTIDE SEQUENCE [LARGE SCALE GENOMIC DNA]</scope>
    <source>
        <strain evidence="2 3">MCA 5214</strain>
    </source>
</reference>
<feature type="compositionally biased region" description="Basic and acidic residues" evidence="1">
    <location>
        <begin position="100"/>
        <end position="116"/>
    </location>
</feature>
<feature type="region of interest" description="Disordered" evidence="1">
    <location>
        <begin position="188"/>
        <end position="255"/>
    </location>
</feature>
<evidence type="ECO:0000256" key="1">
    <source>
        <dbReference type="SAM" id="MobiDB-lite"/>
    </source>
</evidence>
<gene>
    <name evidence="2" type="ORF">BDZ90DRAFT_230162</name>
</gene>
<organism evidence="2 3">
    <name type="scientific">Jaminaea rosea</name>
    <dbReference type="NCBI Taxonomy" id="1569628"/>
    <lineage>
        <taxon>Eukaryota</taxon>
        <taxon>Fungi</taxon>
        <taxon>Dikarya</taxon>
        <taxon>Basidiomycota</taxon>
        <taxon>Ustilaginomycotina</taxon>
        <taxon>Exobasidiomycetes</taxon>
        <taxon>Microstromatales</taxon>
        <taxon>Microstromatales incertae sedis</taxon>
        <taxon>Jaminaea</taxon>
    </lineage>
</organism>
<name>A0A316UW85_9BASI</name>
<proteinExistence type="predicted"/>
<sequence length="637" mass="68131">MPSSSSSSSSKRGPDDGDEGHSSQRRRFDWTDFLDRHLQAASSVTAYLPPPGSTDESVRITWCPGGASRSQEVATSKGRAASSDGQNRDDNQQDGSSGGSHERNATHGGEASRDGDDGNGQGSSGKGGNGQGNNGQGSSGQGGNGQGGNGDEHNERDNNDERDNVRTAKPGCIVNAVHEVDDAAVEAITGVIQQSQETSSSDQSRGFSTDDDDGEQGFSFDAGTDDDDGQQDYSFDVFHDDAPDVVHDDAPDLDDTDLNVSAPDDTAPDVAALDDTAPNELEATHIEATDNTAPLETPSTTHTQAIRTFAEQSVQTDPLEPLEPHERTAPPPPLSGPASRTQTYTKKRVVRIDDEEDKEAYLARHVKEGSIVETECGWTALGRLFGLDSFAFRVKTLRWVKQNEAVIAKKLPLLKRARLARIKDNILPGGNDLELDDDGDLSDVVASVNHLEKSCDGPEHRLTRDVIAIVAEMEERVLACLSRKGPKHSGTYLPRKITRNDANIQDAVVLVTDGEDNGFALAEHSKDVAFPPVITVYWQSTITSVIRSETHRRIHKEYWFETRAMAGKRGATKCLCHSVERQRKEAQPRSRSTTAVVEAGEGGGGGAGGDAGRGSDAGEGSDDGSSGSGESEEEEDE</sequence>
<dbReference type="AlphaFoldDB" id="A0A316UW85"/>
<feature type="compositionally biased region" description="Basic and acidic residues" evidence="1">
    <location>
        <begin position="12"/>
        <end position="28"/>
    </location>
</feature>
<feature type="region of interest" description="Disordered" evidence="1">
    <location>
        <begin position="45"/>
        <end position="170"/>
    </location>
</feature>
<evidence type="ECO:0000313" key="3">
    <source>
        <dbReference type="Proteomes" id="UP000245884"/>
    </source>
</evidence>
<feature type="compositionally biased region" description="Basic and acidic residues" evidence="1">
    <location>
        <begin position="150"/>
        <end position="166"/>
    </location>
</feature>
<keyword evidence="3" id="KW-1185">Reference proteome</keyword>
<feature type="region of interest" description="Disordered" evidence="1">
    <location>
        <begin position="580"/>
        <end position="637"/>
    </location>
</feature>
<feature type="compositionally biased region" description="Gly residues" evidence="1">
    <location>
        <begin position="118"/>
        <end position="149"/>
    </location>
</feature>
<protein>
    <submittedName>
        <fullName evidence="2">Uncharacterized protein</fullName>
    </submittedName>
</protein>
<feature type="compositionally biased region" description="Basic and acidic residues" evidence="1">
    <location>
        <begin position="237"/>
        <end position="250"/>
    </location>
</feature>
<dbReference type="EMBL" id="KZ819663">
    <property type="protein sequence ID" value="PWN29264.1"/>
    <property type="molecule type" value="Genomic_DNA"/>
</dbReference>